<name>A0A4Z0NY02_9HYPH</name>
<evidence type="ECO:0000313" key="2">
    <source>
        <dbReference type="EMBL" id="TGE02577.1"/>
    </source>
</evidence>
<dbReference type="Proteomes" id="UP000297535">
    <property type="component" value="Unassembled WGS sequence"/>
</dbReference>
<proteinExistence type="predicted"/>
<gene>
    <name evidence="2" type="ORF">EU555_02085</name>
</gene>
<dbReference type="Pfam" id="PF21834">
    <property type="entry name" value="DUF6894"/>
    <property type="match status" value="1"/>
</dbReference>
<reference evidence="2 3" key="1">
    <citation type="submission" date="2019-04" db="EMBL/GenBank/DDBJ databases">
        <authorList>
            <person name="Feng G."/>
            <person name="Zhu H."/>
        </authorList>
    </citation>
    <scope>NUCLEOTIDE SEQUENCE [LARGE SCALE GENOMIC DNA]</scope>
    <source>
        <strain evidence="2 3">6HR-1</strain>
    </source>
</reference>
<dbReference type="RefSeq" id="WP_135412771.1">
    <property type="nucleotide sequence ID" value="NZ_SRLB01000001.1"/>
</dbReference>
<evidence type="ECO:0000313" key="3">
    <source>
        <dbReference type="Proteomes" id="UP000297535"/>
    </source>
</evidence>
<dbReference type="InterPro" id="IPR054189">
    <property type="entry name" value="DUF6894"/>
</dbReference>
<organism evidence="2 3">
    <name type="scientific">Methylobacterium nonmethylotrophicum</name>
    <dbReference type="NCBI Taxonomy" id="1141884"/>
    <lineage>
        <taxon>Bacteria</taxon>
        <taxon>Pseudomonadati</taxon>
        <taxon>Pseudomonadota</taxon>
        <taxon>Alphaproteobacteria</taxon>
        <taxon>Hyphomicrobiales</taxon>
        <taxon>Methylobacteriaceae</taxon>
        <taxon>Methylobacterium</taxon>
    </lineage>
</organism>
<evidence type="ECO:0000259" key="1">
    <source>
        <dbReference type="Pfam" id="PF21834"/>
    </source>
</evidence>
<dbReference type="EMBL" id="SRLB01000001">
    <property type="protein sequence ID" value="TGE02577.1"/>
    <property type="molecule type" value="Genomic_DNA"/>
</dbReference>
<comment type="caution">
    <text evidence="2">The sequence shown here is derived from an EMBL/GenBank/DDBJ whole genome shotgun (WGS) entry which is preliminary data.</text>
</comment>
<protein>
    <recommendedName>
        <fullName evidence="1">DUF6894 domain-containing protein</fullName>
    </recommendedName>
</protein>
<accession>A0A4Z0NY02</accession>
<feature type="domain" description="DUF6894" evidence="1">
    <location>
        <begin position="5"/>
        <end position="71"/>
    </location>
</feature>
<sequence>MTHLYFHCGYADELFLDLRGADVGDLDEARDHALDVARTMMASAYGPVDFSDWFVCVGDERDEGVLVVPFASALPTLH</sequence>
<keyword evidence="3" id="KW-1185">Reference proteome</keyword>
<dbReference type="AlphaFoldDB" id="A0A4Z0NY02"/>
<dbReference type="OrthoDB" id="8244332at2"/>